<proteinExistence type="predicted"/>
<evidence type="ECO:0000256" key="1">
    <source>
        <dbReference type="SAM" id="MobiDB-lite"/>
    </source>
</evidence>
<keyword evidence="3" id="KW-1185">Reference proteome</keyword>
<name>A0ABR3DM43_NEUIN</name>
<evidence type="ECO:0000313" key="2">
    <source>
        <dbReference type="EMBL" id="KAL0473427.1"/>
    </source>
</evidence>
<organism evidence="2 3">
    <name type="scientific">Neurospora intermedia</name>
    <dbReference type="NCBI Taxonomy" id="5142"/>
    <lineage>
        <taxon>Eukaryota</taxon>
        <taxon>Fungi</taxon>
        <taxon>Dikarya</taxon>
        <taxon>Ascomycota</taxon>
        <taxon>Pezizomycotina</taxon>
        <taxon>Sordariomycetes</taxon>
        <taxon>Sordariomycetidae</taxon>
        <taxon>Sordariales</taxon>
        <taxon>Sordariaceae</taxon>
        <taxon>Neurospora</taxon>
    </lineage>
</organism>
<sequence>MEPAPFHLGFHGPYCDVYLQTHGRSWTRLVKTDQEQNLPPQCTTPVAPISVSSTHVIVARCMHLPIAKQSFGNPVRPGPGARCAGPKSTEACWIRQVLAKGIDAERPRRHSQKQSANEGPEAVDWSLS</sequence>
<comment type="caution">
    <text evidence="2">The sequence shown here is derived from an EMBL/GenBank/DDBJ whole genome shotgun (WGS) entry which is preliminary data.</text>
</comment>
<feature type="region of interest" description="Disordered" evidence="1">
    <location>
        <begin position="103"/>
        <end position="128"/>
    </location>
</feature>
<accession>A0ABR3DM43</accession>
<protein>
    <submittedName>
        <fullName evidence="2">Uncharacterized protein</fullName>
    </submittedName>
</protein>
<dbReference type="EMBL" id="JAVLET010000002">
    <property type="protein sequence ID" value="KAL0473427.1"/>
    <property type="molecule type" value="Genomic_DNA"/>
</dbReference>
<dbReference type="Proteomes" id="UP001451303">
    <property type="component" value="Unassembled WGS sequence"/>
</dbReference>
<gene>
    <name evidence="2" type="ORF">QR685DRAFT_569490</name>
</gene>
<reference evidence="2 3" key="1">
    <citation type="submission" date="2023-09" db="EMBL/GenBank/DDBJ databases">
        <title>Multi-omics analysis of a traditional fermented food reveals byproduct-associated fungal strains for waste-to-food upcycling.</title>
        <authorList>
            <consortium name="Lawrence Berkeley National Laboratory"/>
            <person name="Rekdal V.M."/>
            <person name="Villalobos-Escobedo J.M."/>
            <person name="Rodriguez-Valeron N."/>
            <person name="Garcia M.O."/>
            <person name="Vasquez D.P."/>
            <person name="Damayanti I."/>
            <person name="Sorensen P.M."/>
            <person name="Baidoo E.E."/>
            <person name="De Carvalho A.C."/>
            <person name="Riley R."/>
            <person name="Lipzen A."/>
            <person name="He G."/>
            <person name="Yan M."/>
            <person name="Haridas S."/>
            <person name="Daum C."/>
            <person name="Yoshinaga Y."/>
            <person name="Ng V."/>
            <person name="Grigoriev I.V."/>
            <person name="Munk R."/>
            <person name="Nuraida L."/>
            <person name="Wijaya C.H."/>
            <person name="Morales P.-C."/>
            <person name="Keasling J.D."/>
        </authorList>
    </citation>
    <scope>NUCLEOTIDE SEQUENCE [LARGE SCALE GENOMIC DNA]</scope>
    <source>
        <strain evidence="2 3">FGSC 2613</strain>
    </source>
</reference>
<evidence type="ECO:0000313" key="3">
    <source>
        <dbReference type="Proteomes" id="UP001451303"/>
    </source>
</evidence>